<gene>
    <name evidence="1" type="ORF">M421DRAFT_424198</name>
</gene>
<dbReference type="InterPro" id="IPR011990">
    <property type="entry name" value="TPR-like_helical_dom_sf"/>
</dbReference>
<protein>
    <submittedName>
        <fullName evidence="1">Tetratricopeptide repeat domain protein</fullName>
    </submittedName>
</protein>
<accession>A0A6A5RD05</accession>
<dbReference type="RefSeq" id="XP_033445226.1">
    <property type="nucleotide sequence ID" value="XM_033593681.1"/>
</dbReference>
<feature type="non-terminal residue" evidence="1">
    <location>
        <position position="1"/>
    </location>
</feature>
<proteinExistence type="predicted"/>
<dbReference type="EMBL" id="ML978988">
    <property type="protein sequence ID" value="KAF1924974.1"/>
    <property type="molecule type" value="Genomic_DNA"/>
</dbReference>
<dbReference type="Gene3D" id="1.25.40.10">
    <property type="entry name" value="Tetratricopeptide repeat domain"/>
    <property type="match status" value="1"/>
</dbReference>
<dbReference type="AlphaFoldDB" id="A0A6A5RD05"/>
<organism evidence="1 2">
    <name type="scientific">Didymella exigua CBS 183.55</name>
    <dbReference type="NCBI Taxonomy" id="1150837"/>
    <lineage>
        <taxon>Eukaryota</taxon>
        <taxon>Fungi</taxon>
        <taxon>Dikarya</taxon>
        <taxon>Ascomycota</taxon>
        <taxon>Pezizomycotina</taxon>
        <taxon>Dothideomycetes</taxon>
        <taxon>Pleosporomycetidae</taxon>
        <taxon>Pleosporales</taxon>
        <taxon>Pleosporineae</taxon>
        <taxon>Didymellaceae</taxon>
        <taxon>Didymella</taxon>
    </lineage>
</organism>
<evidence type="ECO:0000313" key="1">
    <source>
        <dbReference type="EMBL" id="KAF1924974.1"/>
    </source>
</evidence>
<dbReference type="OrthoDB" id="3925022at2759"/>
<dbReference type="SUPFAM" id="SSF48452">
    <property type="entry name" value="TPR-like"/>
    <property type="match status" value="1"/>
</dbReference>
<dbReference type="Pfam" id="PF13374">
    <property type="entry name" value="TPR_10"/>
    <property type="match status" value="1"/>
</dbReference>
<dbReference type="Proteomes" id="UP000800082">
    <property type="component" value="Unassembled WGS sequence"/>
</dbReference>
<name>A0A6A5RD05_9PLEO</name>
<keyword evidence="2" id="KW-1185">Reference proteome</keyword>
<reference evidence="1" key="1">
    <citation type="journal article" date="2020" name="Stud. Mycol.">
        <title>101 Dothideomycetes genomes: a test case for predicting lifestyles and emergence of pathogens.</title>
        <authorList>
            <person name="Haridas S."/>
            <person name="Albert R."/>
            <person name="Binder M."/>
            <person name="Bloem J."/>
            <person name="Labutti K."/>
            <person name="Salamov A."/>
            <person name="Andreopoulos B."/>
            <person name="Baker S."/>
            <person name="Barry K."/>
            <person name="Bills G."/>
            <person name="Bluhm B."/>
            <person name="Cannon C."/>
            <person name="Castanera R."/>
            <person name="Culley D."/>
            <person name="Daum C."/>
            <person name="Ezra D."/>
            <person name="Gonzalez J."/>
            <person name="Henrissat B."/>
            <person name="Kuo A."/>
            <person name="Liang C."/>
            <person name="Lipzen A."/>
            <person name="Lutzoni F."/>
            <person name="Magnuson J."/>
            <person name="Mondo S."/>
            <person name="Nolan M."/>
            <person name="Ohm R."/>
            <person name="Pangilinan J."/>
            <person name="Park H.-J."/>
            <person name="Ramirez L."/>
            <person name="Alfaro M."/>
            <person name="Sun H."/>
            <person name="Tritt A."/>
            <person name="Yoshinaga Y."/>
            <person name="Zwiers L.-H."/>
            <person name="Turgeon B."/>
            <person name="Goodwin S."/>
            <person name="Spatafora J."/>
            <person name="Crous P."/>
            <person name="Grigoriev I."/>
        </authorList>
    </citation>
    <scope>NUCLEOTIDE SEQUENCE</scope>
    <source>
        <strain evidence="1">CBS 183.55</strain>
    </source>
</reference>
<sequence>ETVLGREHPETLMSMYNLAHLLAKLYRYDESFALYERACAGCHIVFGEDHPNTRACRQNYATARMDATKH</sequence>
<evidence type="ECO:0000313" key="2">
    <source>
        <dbReference type="Proteomes" id="UP000800082"/>
    </source>
</evidence>
<dbReference type="GeneID" id="54351349"/>